<proteinExistence type="predicted"/>
<reference evidence="1" key="2">
    <citation type="submission" date="2007-10" db="EMBL/GenBank/DDBJ databases">
        <authorList>
            <person name="Myers G.S."/>
        </authorList>
    </citation>
    <scope>NUCLEOTIDE SEQUENCE [LARGE SCALE GENOMIC DNA]</scope>
</reference>
<reference evidence="1" key="1">
    <citation type="submission" date="2006-04" db="EMBL/GenBank/DDBJ databases">
        <authorList>
            <person name="Seshadri R."/>
            <person name="Federici B.A."/>
        </authorList>
    </citation>
    <scope>NUCLEOTIDE SEQUENCE [LARGE SCALE GENOMIC DNA]</scope>
</reference>
<organism evidence="1 2">
    <name type="scientific">Rickettsiella grylli</name>
    <dbReference type="NCBI Taxonomy" id="59196"/>
    <lineage>
        <taxon>Bacteria</taxon>
        <taxon>Pseudomonadati</taxon>
        <taxon>Pseudomonadota</taxon>
        <taxon>Gammaproteobacteria</taxon>
        <taxon>Legionellales</taxon>
        <taxon>Coxiellaceae</taxon>
        <taxon>Rickettsiella</taxon>
    </lineage>
</organism>
<accession>A8PPP8</accession>
<gene>
    <name evidence="1" type="ORF">RICGR_1352</name>
</gene>
<dbReference type="EMBL" id="AAQJ02000001">
    <property type="protein sequence ID" value="EDP46838.1"/>
    <property type="molecule type" value="Genomic_DNA"/>
</dbReference>
<sequence length="58" mass="6848">MAAFFLLLSISISILFSCPLWTCLMKIVQRRKTFYTDEYPFIFLVCNELGKYSLPEFV</sequence>
<evidence type="ECO:0000313" key="1">
    <source>
        <dbReference type="EMBL" id="EDP46838.1"/>
    </source>
</evidence>
<name>A8PPP8_9COXI</name>
<keyword evidence="2" id="KW-1185">Reference proteome</keyword>
<dbReference type="Proteomes" id="UP000054075">
    <property type="component" value="Unassembled WGS sequence"/>
</dbReference>
<evidence type="ECO:0000313" key="2">
    <source>
        <dbReference type="Proteomes" id="UP000054075"/>
    </source>
</evidence>
<comment type="caution">
    <text evidence="1">The sequence shown here is derived from an EMBL/GenBank/DDBJ whole genome shotgun (WGS) entry which is preliminary data.</text>
</comment>
<dbReference type="AlphaFoldDB" id="A8PPP8"/>
<dbReference type="STRING" id="59196.RICGR_1352"/>
<protein>
    <submittedName>
        <fullName evidence="1">Uncharacterized protein</fullName>
    </submittedName>
</protein>